<evidence type="ECO:0000313" key="6">
    <source>
        <dbReference type="Proteomes" id="UP001548590"/>
    </source>
</evidence>
<dbReference type="PANTHER" id="PTHR48111:SF69">
    <property type="entry name" value="RESPONSE REGULATOR RECEIVER"/>
    <property type="match status" value="1"/>
</dbReference>
<protein>
    <submittedName>
        <fullName evidence="5">LytTR family DNA-binding domain-containing protein</fullName>
    </submittedName>
</protein>
<dbReference type="InterPro" id="IPR039420">
    <property type="entry name" value="WalR-like"/>
</dbReference>
<evidence type="ECO:0000259" key="3">
    <source>
        <dbReference type="PROSITE" id="PS50110"/>
    </source>
</evidence>
<keyword evidence="6" id="KW-1185">Reference proteome</keyword>
<dbReference type="EMBL" id="JBEWLZ010000021">
    <property type="protein sequence ID" value="MET1492122.1"/>
    <property type="molecule type" value="Genomic_DNA"/>
</dbReference>
<keyword evidence="2" id="KW-0597">Phosphoprotein</keyword>
<evidence type="ECO:0000256" key="1">
    <source>
        <dbReference type="ARBA" id="ARBA00023125"/>
    </source>
</evidence>
<accession>A0ABV2CXE5</accession>
<evidence type="ECO:0000259" key="4">
    <source>
        <dbReference type="PROSITE" id="PS50930"/>
    </source>
</evidence>
<dbReference type="SMART" id="SM00448">
    <property type="entry name" value="REC"/>
    <property type="match status" value="1"/>
</dbReference>
<sequence>MPTALIADDERLMREQLRSALARAWPELQIVAEARNGDEAVSLCETHRPDIAFLDIRMPGRSGLEAARDISEQAHVVFVTAYDQHAVEAFEKGALDYLLKPVEAARLDRCVARLRQQLEATPPDLNQMLLRLGRQLGGRTPDYLQHVQAGSGGVIHVIPVSEVLFFTSDEKYTRVCSGRQEVLIRKPIRELVNELDPALFWQIHRATLVRADAIERVRRDDRGQLRVKLRGSDEELEVSRSFSHLFRQM</sequence>
<dbReference type="PROSITE" id="PS50110">
    <property type="entry name" value="RESPONSE_REGULATORY"/>
    <property type="match status" value="1"/>
</dbReference>
<dbReference type="SMART" id="SM00850">
    <property type="entry name" value="LytTR"/>
    <property type="match status" value="1"/>
</dbReference>
<proteinExistence type="predicted"/>
<feature type="domain" description="HTH LytTR-type" evidence="4">
    <location>
        <begin position="155"/>
        <end position="249"/>
    </location>
</feature>
<dbReference type="GO" id="GO:0003677">
    <property type="term" value="F:DNA binding"/>
    <property type="evidence" value="ECO:0007669"/>
    <property type="project" value="UniProtKB-KW"/>
</dbReference>
<dbReference type="InterPro" id="IPR001789">
    <property type="entry name" value="Sig_transdc_resp-reg_receiver"/>
</dbReference>
<feature type="domain" description="Response regulatory" evidence="3">
    <location>
        <begin position="3"/>
        <end position="115"/>
    </location>
</feature>
<name>A0ABV2CXE5_9RHOO</name>
<dbReference type="Proteomes" id="UP001548590">
    <property type="component" value="Unassembled WGS sequence"/>
</dbReference>
<dbReference type="PROSITE" id="PS50930">
    <property type="entry name" value="HTH_LYTTR"/>
    <property type="match status" value="1"/>
</dbReference>
<dbReference type="Pfam" id="PF00072">
    <property type="entry name" value="Response_reg"/>
    <property type="match status" value="1"/>
</dbReference>
<reference evidence="5 6" key="1">
    <citation type="submission" date="2024-07" db="EMBL/GenBank/DDBJ databases">
        <title>Uliginosibacterium paludis KCTC:42655.</title>
        <authorList>
            <person name="Kim M.K."/>
        </authorList>
    </citation>
    <scope>NUCLEOTIDE SEQUENCE [LARGE SCALE GENOMIC DNA]</scope>
    <source>
        <strain evidence="5 6">KCTC 42655</strain>
    </source>
</reference>
<evidence type="ECO:0000256" key="2">
    <source>
        <dbReference type="PROSITE-ProRule" id="PRU00169"/>
    </source>
</evidence>
<dbReference type="InterPro" id="IPR011006">
    <property type="entry name" value="CheY-like_superfamily"/>
</dbReference>
<dbReference type="RefSeq" id="WP_345927908.1">
    <property type="nucleotide sequence ID" value="NZ_JBDIVF010000005.1"/>
</dbReference>
<dbReference type="PANTHER" id="PTHR48111">
    <property type="entry name" value="REGULATOR OF RPOS"/>
    <property type="match status" value="1"/>
</dbReference>
<dbReference type="SUPFAM" id="SSF52172">
    <property type="entry name" value="CheY-like"/>
    <property type="match status" value="1"/>
</dbReference>
<keyword evidence="1 5" id="KW-0238">DNA-binding</keyword>
<feature type="modified residue" description="4-aspartylphosphate" evidence="2">
    <location>
        <position position="55"/>
    </location>
</feature>
<gene>
    <name evidence="5" type="ORF">ABVT11_19955</name>
</gene>
<evidence type="ECO:0000313" key="5">
    <source>
        <dbReference type="EMBL" id="MET1492122.1"/>
    </source>
</evidence>
<comment type="caution">
    <text evidence="5">The sequence shown here is derived from an EMBL/GenBank/DDBJ whole genome shotgun (WGS) entry which is preliminary data.</text>
</comment>
<dbReference type="InterPro" id="IPR007492">
    <property type="entry name" value="LytTR_DNA-bd_dom"/>
</dbReference>
<organism evidence="5 6">
    <name type="scientific">Uliginosibacterium paludis</name>
    <dbReference type="NCBI Taxonomy" id="1615952"/>
    <lineage>
        <taxon>Bacteria</taxon>
        <taxon>Pseudomonadati</taxon>
        <taxon>Pseudomonadota</taxon>
        <taxon>Betaproteobacteria</taxon>
        <taxon>Rhodocyclales</taxon>
        <taxon>Zoogloeaceae</taxon>
        <taxon>Uliginosibacterium</taxon>
    </lineage>
</organism>
<dbReference type="Gene3D" id="3.40.50.2300">
    <property type="match status" value="1"/>
</dbReference>
<dbReference type="Pfam" id="PF04397">
    <property type="entry name" value="LytTR"/>
    <property type="match status" value="1"/>
</dbReference>
<dbReference type="Gene3D" id="2.40.50.1020">
    <property type="entry name" value="LytTr DNA-binding domain"/>
    <property type="match status" value="1"/>
</dbReference>